<dbReference type="Proteomes" id="UP001212411">
    <property type="component" value="Chromosome 1"/>
</dbReference>
<evidence type="ECO:0000313" key="4">
    <source>
        <dbReference type="Proteomes" id="UP001212411"/>
    </source>
</evidence>
<gene>
    <name evidence="3" type="primary">wtf13</name>
    <name evidence="3" type="ORF">SOMG_01608</name>
</gene>
<feature type="transmembrane region" description="Helical" evidence="2">
    <location>
        <begin position="106"/>
        <end position="127"/>
    </location>
</feature>
<name>A0AAE9W824_9SCHI</name>
<keyword evidence="2" id="KW-0472">Membrane</keyword>
<feature type="transmembrane region" description="Helical" evidence="2">
    <location>
        <begin position="69"/>
        <end position="94"/>
    </location>
</feature>
<dbReference type="KEGG" id="som:SOMG_01608"/>
<feature type="region of interest" description="Disordered" evidence="1">
    <location>
        <begin position="19"/>
        <end position="38"/>
    </location>
</feature>
<evidence type="ECO:0000256" key="1">
    <source>
        <dbReference type="SAM" id="MobiDB-lite"/>
    </source>
</evidence>
<dbReference type="EMBL" id="CP115611">
    <property type="protein sequence ID" value="WBW71490.1"/>
    <property type="molecule type" value="Genomic_DNA"/>
</dbReference>
<keyword evidence="2" id="KW-1133">Transmembrane helix</keyword>
<feature type="transmembrane region" description="Helical" evidence="2">
    <location>
        <begin position="172"/>
        <end position="189"/>
    </location>
</feature>
<keyword evidence="4" id="KW-1185">Reference proteome</keyword>
<evidence type="ECO:0000256" key="2">
    <source>
        <dbReference type="SAM" id="Phobius"/>
    </source>
</evidence>
<evidence type="ECO:0000313" key="3">
    <source>
        <dbReference type="EMBL" id="WBW71490.1"/>
    </source>
</evidence>
<keyword evidence="2" id="KW-0812">Transmembrane</keyword>
<dbReference type="GeneID" id="80875090"/>
<feature type="transmembrane region" description="Helical" evidence="2">
    <location>
        <begin position="139"/>
        <end position="160"/>
    </location>
</feature>
<sequence>MKNNYAPVSSSEASYKTLNDEKSGIQSSDGTPPPYSDSYKFIDLEMADGPAQSSAEESANKYKRALENFVILSYILIFGFYLSLVCFYVLFFVYKFPVKAQVHWGLFGGSITSVMLLLADSIAINSINSIKCELLIGNMLVAAFHTVVFDAFCLASSFGLKKYGMFENLNPAVYWLIFITINTFLFLVLTTNQKARECMNSNLVNGISGLAKGISGLANALSCTFEKFNAQDERHSNEEIELQPLDDQRTEF</sequence>
<proteinExistence type="predicted"/>
<dbReference type="AlphaFoldDB" id="A0AAE9W824"/>
<accession>A0AAE9W824</accession>
<organism evidence="3 4">
    <name type="scientific">Schizosaccharomyces osmophilus</name>
    <dbReference type="NCBI Taxonomy" id="2545709"/>
    <lineage>
        <taxon>Eukaryota</taxon>
        <taxon>Fungi</taxon>
        <taxon>Dikarya</taxon>
        <taxon>Ascomycota</taxon>
        <taxon>Taphrinomycotina</taxon>
        <taxon>Schizosaccharomycetes</taxon>
        <taxon>Schizosaccharomycetales</taxon>
        <taxon>Schizosaccharomycetaceae</taxon>
        <taxon>Schizosaccharomyces</taxon>
    </lineage>
</organism>
<reference evidence="3 4" key="1">
    <citation type="journal article" date="2023" name="G3 (Bethesda)">
        <title>A high-quality reference genome for the fission yeast Schizosaccharomyces osmophilus.</title>
        <authorList>
            <person name="Jia G.S."/>
            <person name="Zhang W.C."/>
            <person name="Liang Y."/>
            <person name="Liu X.H."/>
            <person name="Rhind N."/>
            <person name="Pidoux A."/>
            <person name="Brysch-Herzberg M."/>
            <person name="Du L.L."/>
        </authorList>
    </citation>
    <scope>NUCLEOTIDE SEQUENCE [LARGE SCALE GENOMIC DNA]</scope>
    <source>
        <strain evidence="3 4">CBS 15793</strain>
    </source>
</reference>
<protein>
    <submittedName>
        <fullName evidence="3">Wtf meiotic driver</fullName>
    </submittedName>
</protein>
<dbReference type="RefSeq" id="XP_056035733.1">
    <property type="nucleotide sequence ID" value="XM_056180401.1"/>
</dbReference>